<dbReference type="InParanoid" id="B3M2L3"/>
<keyword evidence="4 11" id="KW-0812">Transmembrane</keyword>
<dbReference type="OMA" id="LLFTIWQ"/>
<dbReference type="EMBL" id="CH902617">
    <property type="protein sequence ID" value="EDV42334.1"/>
    <property type="molecule type" value="Genomic_DNA"/>
</dbReference>
<dbReference type="FunCoup" id="B3M2L3">
    <property type="interactions" value="88"/>
</dbReference>
<dbReference type="PANTHER" id="PTHR11011">
    <property type="entry name" value="MALE STERILITY PROTEIN 2-RELATED"/>
    <property type="match status" value="1"/>
</dbReference>
<keyword evidence="8 11" id="KW-0443">Lipid metabolism</keyword>
<keyword evidence="7 11" id="KW-0560">Oxidoreductase</keyword>
<evidence type="ECO:0000256" key="6">
    <source>
        <dbReference type="ARBA" id="ARBA00022989"/>
    </source>
</evidence>
<sequence>MDCDIRGFYKDKVVFLTGSTGFLGKVFVEKLLRSTEVKRIYTLVRGKRGQNIQDRLKLWQADSIFEVLLRSKPDALQRVHPIAGDCSEPDLGISEQDRRILASEVQVVIHGAATVKFNEPLHIALAINTRATRLMLQLAREMKMLVAYLHVSTAYSNSVIFRIEEKFYPDLLTCGSEKVLALSELVSDQVLDGMEPALRGDFRNTYIYTKALAEDVILKEAGSLPVCIFRPSFIIPTYKEPLVGWIDNLYGPIGMMFGIASGVLRVISINKKTLSSMVPADYSANVGLASIWQTAKDKKLTSGNPVPIPPKIYAFGAGKNLLRNKVFINYTWSLSEEVPLPVIIWYPFWLNVLSQKLYPLVAFFFHILPGYIFDLVLRLSGKKPRLIKLYKVIHENIISTRYFTNNTFHFSMDNTNRLRDQMSSEERTIFEFDMERLDWMDYWKEALKGMRVYLGKTPNTTESLNQAKKHLRKLKWAHYSLVAVLTFIAGYVLWIVIKVFFT</sequence>
<dbReference type="CDD" id="cd05236">
    <property type="entry name" value="FAR-N_SDR_e"/>
    <property type="match status" value="1"/>
</dbReference>
<accession>B3M2L3</accession>
<comment type="similarity">
    <text evidence="2 11">Belongs to the fatty acyl-CoA reductase family.</text>
</comment>
<keyword evidence="3 11" id="KW-0444">Lipid biosynthesis</keyword>
<feature type="domain" description="Thioester reductase (TE)" evidence="13">
    <location>
        <begin position="16"/>
        <end position="286"/>
    </location>
</feature>
<keyword evidence="5 11" id="KW-0521">NADP</keyword>
<dbReference type="Pfam" id="PF03015">
    <property type="entry name" value="Sterile"/>
    <property type="match status" value="1"/>
</dbReference>
<proteinExistence type="inferred from homology"/>
<comment type="catalytic activity">
    <reaction evidence="10 11">
        <text>a long-chain fatty acyl-CoA + 2 NADPH + 2 H(+) = a long-chain primary fatty alcohol + 2 NADP(+) + CoA</text>
        <dbReference type="Rhea" id="RHEA:52716"/>
        <dbReference type="ChEBI" id="CHEBI:15378"/>
        <dbReference type="ChEBI" id="CHEBI:57287"/>
        <dbReference type="ChEBI" id="CHEBI:57783"/>
        <dbReference type="ChEBI" id="CHEBI:58349"/>
        <dbReference type="ChEBI" id="CHEBI:77396"/>
        <dbReference type="ChEBI" id="CHEBI:83139"/>
        <dbReference type="EC" id="1.2.1.84"/>
    </reaction>
</comment>
<protein>
    <recommendedName>
        <fullName evidence="11">Fatty acyl-CoA reductase</fullName>
        <ecNumber evidence="11">1.2.1.84</ecNumber>
    </recommendedName>
</protein>
<dbReference type="EC" id="1.2.1.84" evidence="11"/>
<dbReference type="InterPro" id="IPR013120">
    <property type="entry name" value="FAR_NAD-bd"/>
</dbReference>
<dbReference type="Proteomes" id="UP000007801">
    <property type="component" value="Unassembled WGS sequence"/>
</dbReference>
<dbReference type="STRING" id="7217.B3M2L3"/>
<evidence type="ECO:0000313" key="14">
    <source>
        <dbReference type="EMBL" id="EDV42334.1"/>
    </source>
</evidence>
<evidence type="ECO:0000256" key="5">
    <source>
        <dbReference type="ARBA" id="ARBA00022857"/>
    </source>
</evidence>
<dbReference type="GO" id="GO:0005777">
    <property type="term" value="C:peroxisome"/>
    <property type="evidence" value="ECO:0007669"/>
    <property type="project" value="TreeGrafter"/>
</dbReference>
<dbReference type="SUPFAM" id="SSF51735">
    <property type="entry name" value="NAD(P)-binding Rossmann-fold domains"/>
    <property type="match status" value="1"/>
</dbReference>
<evidence type="ECO:0000259" key="12">
    <source>
        <dbReference type="Pfam" id="PF03015"/>
    </source>
</evidence>
<dbReference type="InterPro" id="IPR026055">
    <property type="entry name" value="FAR"/>
</dbReference>
<evidence type="ECO:0000256" key="3">
    <source>
        <dbReference type="ARBA" id="ARBA00022516"/>
    </source>
</evidence>
<evidence type="ECO:0000256" key="2">
    <source>
        <dbReference type="ARBA" id="ARBA00005928"/>
    </source>
</evidence>
<dbReference type="InterPro" id="IPR036291">
    <property type="entry name" value="NAD(P)-bd_dom_sf"/>
</dbReference>
<evidence type="ECO:0000256" key="11">
    <source>
        <dbReference type="RuleBase" id="RU363097"/>
    </source>
</evidence>
<feature type="transmembrane region" description="Helical" evidence="11">
    <location>
        <begin position="476"/>
        <end position="497"/>
    </location>
</feature>
<feature type="domain" description="Fatty acyl-CoA reductase C-terminal" evidence="12">
    <location>
        <begin position="365"/>
        <end position="456"/>
    </location>
</feature>
<dbReference type="OrthoDB" id="429813at2759"/>
<dbReference type="GO" id="GO:0016020">
    <property type="term" value="C:membrane"/>
    <property type="evidence" value="ECO:0007669"/>
    <property type="project" value="UniProtKB-SubCell"/>
</dbReference>
<name>B3M2L3_DROAN</name>
<dbReference type="Gene3D" id="3.40.50.720">
    <property type="entry name" value="NAD(P)-binding Rossmann-like Domain"/>
    <property type="match status" value="1"/>
</dbReference>
<keyword evidence="9 11" id="KW-0472">Membrane</keyword>
<dbReference type="PhylomeDB" id="B3M2L3"/>
<comment type="subcellular location">
    <subcellularLocation>
        <location evidence="1">Membrane</location>
        <topology evidence="1">Multi-pass membrane protein</topology>
    </subcellularLocation>
</comment>
<dbReference type="Pfam" id="PF07993">
    <property type="entry name" value="NAD_binding_4"/>
    <property type="match status" value="1"/>
</dbReference>
<feature type="transmembrane region" description="Helical" evidence="11">
    <location>
        <begin position="360"/>
        <end position="381"/>
    </location>
</feature>
<comment type="function">
    <text evidence="11">Catalyzes the reduction of fatty acyl-CoA to fatty alcohols.</text>
</comment>
<reference evidence="14 15" key="1">
    <citation type="journal article" date="2007" name="Nature">
        <title>Evolution of genes and genomes on the Drosophila phylogeny.</title>
        <authorList>
            <consortium name="Drosophila 12 Genomes Consortium"/>
            <person name="Clark A.G."/>
            <person name="Eisen M.B."/>
            <person name="Smith D.R."/>
            <person name="Bergman C.M."/>
            <person name="Oliver B."/>
            <person name="Markow T.A."/>
            <person name="Kaufman T.C."/>
            <person name="Kellis M."/>
            <person name="Gelbart W."/>
            <person name="Iyer V.N."/>
            <person name="Pollard D.A."/>
            <person name="Sackton T.B."/>
            <person name="Larracuente A.M."/>
            <person name="Singh N.D."/>
            <person name="Abad J.P."/>
            <person name="Abt D.N."/>
            <person name="Adryan B."/>
            <person name="Aguade M."/>
            <person name="Akashi H."/>
            <person name="Anderson W.W."/>
            <person name="Aquadro C.F."/>
            <person name="Ardell D.H."/>
            <person name="Arguello R."/>
            <person name="Artieri C.G."/>
            <person name="Barbash D.A."/>
            <person name="Barker D."/>
            <person name="Barsanti P."/>
            <person name="Batterham P."/>
            <person name="Batzoglou S."/>
            <person name="Begun D."/>
            <person name="Bhutkar A."/>
            <person name="Blanco E."/>
            <person name="Bosak S.A."/>
            <person name="Bradley R.K."/>
            <person name="Brand A.D."/>
            <person name="Brent M.R."/>
            <person name="Brooks A.N."/>
            <person name="Brown R.H."/>
            <person name="Butlin R.K."/>
            <person name="Caggese C."/>
            <person name="Calvi B.R."/>
            <person name="Bernardo de Carvalho A."/>
            <person name="Caspi A."/>
            <person name="Castrezana S."/>
            <person name="Celniker S.E."/>
            <person name="Chang J.L."/>
            <person name="Chapple C."/>
            <person name="Chatterji S."/>
            <person name="Chinwalla A."/>
            <person name="Civetta A."/>
            <person name="Clifton S.W."/>
            <person name="Comeron J.M."/>
            <person name="Costello J.C."/>
            <person name="Coyne J.A."/>
            <person name="Daub J."/>
            <person name="David R.G."/>
            <person name="Delcher A.L."/>
            <person name="Delehaunty K."/>
            <person name="Do C.B."/>
            <person name="Ebling H."/>
            <person name="Edwards K."/>
            <person name="Eickbush T."/>
            <person name="Evans J.D."/>
            <person name="Filipski A."/>
            <person name="Findeiss S."/>
            <person name="Freyhult E."/>
            <person name="Fulton L."/>
            <person name="Fulton R."/>
            <person name="Garcia A.C."/>
            <person name="Gardiner A."/>
            <person name="Garfield D.A."/>
            <person name="Garvin B.E."/>
            <person name="Gibson G."/>
            <person name="Gilbert D."/>
            <person name="Gnerre S."/>
            <person name="Godfrey J."/>
            <person name="Good R."/>
            <person name="Gotea V."/>
            <person name="Gravely B."/>
            <person name="Greenberg A.J."/>
            <person name="Griffiths-Jones S."/>
            <person name="Gross S."/>
            <person name="Guigo R."/>
            <person name="Gustafson E.A."/>
            <person name="Haerty W."/>
            <person name="Hahn M.W."/>
            <person name="Halligan D.L."/>
            <person name="Halpern A.L."/>
            <person name="Halter G.M."/>
            <person name="Han M.V."/>
            <person name="Heger A."/>
            <person name="Hillier L."/>
            <person name="Hinrichs A.S."/>
            <person name="Holmes I."/>
            <person name="Hoskins R.A."/>
            <person name="Hubisz M.J."/>
            <person name="Hultmark D."/>
            <person name="Huntley M.A."/>
            <person name="Jaffe D.B."/>
            <person name="Jagadeeshan S."/>
            <person name="Jeck W.R."/>
            <person name="Johnson J."/>
            <person name="Jones C.D."/>
            <person name="Jordan W.C."/>
            <person name="Karpen G.H."/>
            <person name="Kataoka E."/>
            <person name="Keightley P.D."/>
            <person name="Kheradpour P."/>
            <person name="Kirkness E.F."/>
            <person name="Koerich L.B."/>
            <person name="Kristiansen K."/>
            <person name="Kudrna D."/>
            <person name="Kulathinal R.J."/>
            <person name="Kumar S."/>
            <person name="Kwok R."/>
            <person name="Lander E."/>
            <person name="Langley C.H."/>
            <person name="Lapoint R."/>
            <person name="Lazzaro B.P."/>
            <person name="Lee S.J."/>
            <person name="Levesque L."/>
            <person name="Li R."/>
            <person name="Lin C.F."/>
            <person name="Lin M.F."/>
            <person name="Lindblad-Toh K."/>
            <person name="Llopart A."/>
            <person name="Long M."/>
            <person name="Low L."/>
            <person name="Lozovsky E."/>
            <person name="Lu J."/>
            <person name="Luo M."/>
            <person name="Machado C.A."/>
            <person name="Makalowski W."/>
            <person name="Marzo M."/>
            <person name="Matsuda M."/>
            <person name="Matzkin L."/>
            <person name="McAllister B."/>
            <person name="McBride C.S."/>
            <person name="McKernan B."/>
            <person name="McKernan K."/>
            <person name="Mendez-Lago M."/>
            <person name="Minx P."/>
            <person name="Mollenhauer M.U."/>
            <person name="Montooth K."/>
            <person name="Mount S.M."/>
            <person name="Mu X."/>
            <person name="Myers E."/>
            <person name="Negre B."/>
            <person name="Newfeld S."/>
            <person name="Nielsen R."/>
            <person name="Noor M.A."/>
            <person name="O'Grady P."/>
            <person name="Pachter L."/>
            <person name="Papaceit M."/>
            <person name="Parisi M.J."/>
            <person name="Parisi M."/>
            <person name="Parts L."/>
            <person name="Pedersen J.S."/>
            <person name="Pesole G."/>
            <person name="Phillippy A.M."/>
            <person name="Ponting C.P."/>
            <person name="Pop M."/>
            <person name="Porcelli D."/>
            <person name="Powell J.R."/>
            <person name="Prohaska S."/>
            <person name="Pruitt K."/>
            <person name="Puig M."/>
            <person name="Quesneville H."/>
            <person name="Ram K.R."/>
            <person name="Rand D."/>
            <person name="Rasmussen M.D."/>
            <person name="Reed L.K."/>
            <person name="Reenan R."/>
            <person name="Reily A."/>
            <person name="Remington K.A."/>
            <person name="Rieger T.T."/>
            <person name="Ritchie M.G."/>
            <person name="Robin C."/>
            <person name="Rogers Y.H."/>
            <person name="Rohde C."/>
            <person name="Rozas J."/>
            <person name="Rubenfield M.J."/>
            <person name="Ruiz A."/>
            <person name="Russo S."/>
            <person name="Salzberg S.L."/>
            <person name="Sanchez-Gracia A."/>
            <person name="Saranga D.J."/>
            <person name="Sato H."/>
            <person name="Schaeffer S.W."/>
            <person name="Schatz M.C."/>
            <person name="Schlenke T."/>
            <person name="Schwartz R."/>
            <person name="Segarra C."/>
            <person name="Singh R.S."/>
            <person name="Sirot L."/>
            <person name="Sirota M."/>
            <person name="Sisneros N.B."/>
            <person name="Smith C.D."/>
            <person name="Smith T.F."/>
            <person name="Spieth J."/>
            <person name="Stage D.E."/>
            <person name="Stark A."/>
            <person name="Stephan W."/>
            <person name="Strausberg R.L."/>
            <person name="Strempel S."/>
            <person name="Sturgill D."/>
            <person name="Sutton G."/>
            <person name="Sutton G.G."/>
            <person name="Tao W."/>
            <person name="Teichmann S."/>
            <person name="Tobari Y.N."/>
            <person name="Tomimura Y."/>
            <person name="Tsolas J.M."/>
            <person name="Valente V.L."/>
            <person name="Venter E."/>
            <person name="Venter J.C."/>
            <person name="Vicario S."/>
            <person name="Vieira F.G."/>
            <person name="Vilella A.J."/>
            <person name="Villasante A."/>
            <person name="Walenz B."/>
            <person name="Wang J."/>
            <person name="Wasserman M."/>
            <person name="Watts T."/>
            <person name="Wilson D."/>
            <person name="Wilson R.K."/>
            <person name="Wing R.A."/>
            <person name="Wolfner M.F."/>
            <person name="Wong A."/>
            <person name="Wong G.K."/>
            <person name="Wu C.I."/>
            <person name="Wu G."/>
            <person name="Yamamoto D."/>
            <person name="Yang H.P."/>
            <person name="Yang S.P."/>
            <person name="Yorke J.A."/>
            <person name="Yoshida K."/>
            <person name="Zdobnov E."/>
            <person name="Zhang P."/>
            <person name="Zhang Y."/>
            <person name="Zimin A.V."/>
            <person name="Baldwin J."/>
            <person name="Abdouelleil A."/>
            <person name="Abdulkadir J."/>
            <person name="Abebe A."/>
            <person name="Abera B."/>
            <person name="Abreu J."/>
            <person name="Acer S.C."/>
            <person name="Aftuck L."/>
            <person name="Alexander A."/>
            <person name="An P."/>
            <person name="Anderson E."/>
            <person name="Anderson S."/>
            <person name="Arachi H."/>
            <person name="Azer M."/>
            <person name="Bachantsang P."/>
            <person name="Barry A."/>
            <person name="Bayul T."/>
            <person name="Berlin A."/>
            <person name="Bessette D."/>
            <person name="Bloom T."/>
            <person name="Blye J."/>
            <person name="Boguslavskiy L."/>
            <person name="Bonnet C."/>
            <person name="Boukhgalter B."/>
            <person name="Bourzgui I."/>
            <person name="Brown A."/>
            <person name="Cahill P."/>
            <person name="Channer S."/>
            <person name="Cheshatsang Y."/>
            <person name="Chuda L."/>
            <person name="Citroen M."/>
            <person name="Collymore A."/>
            <person name="Cooke P."/>
            <person name="Costello M."/>
            <person name="D'Aco K."/>
            <person name="Daza R."/>
            <person name="De Haan G."/>
            <person name="DeGray S."/>
            <person name="DeMaso C."/>
            <person name="Dhargay N."/>
            <person name="Dooley K."/>
            <person name="Dooley E."/>
            <person name="Doricent M."/>
            <person name="Dorje P."/>
            <person name="Dorjee K."/>
            <person name="Dupes A."/>
            <person name="Elong R."/>
            <person name="Falk J."/>
            <person name="Farina A."/>
            <person name="Faro S."/>
            <person name="Ferguson D."/>
            <person name="Fisher S."/>
            <person name="Foley C.D."/>
            <person name="Franke A."/>
            <person name="Friedrich D."/>
            <person name="Gadbois L."/>
            <person name="Gearin G."/>
            <person name="Gearin C.R."/>
            <person name="Giannoukos G."/>
            <person name="Goode T."/>
            <person name="Graham J."/>
            <person name="Grandbois E."/>
            <person name="Grewal S."/>
            <person name="Gyaltsen K."/>
            <person name="Hafez N."/>
            <person name="Hagos B."/>
            <person name="Hall J."/>
            <person name="Henson C."/>
            <person name="Hollinger A."/>
            <person name="Honan T."/>
            <person name="Huard M.D."/>
            <person name="Hughes L."/>
            <person name="Hurhula B."/>
            <person name="Husby M.E."/>
            <person name="Kamat A."/>
            <person name="Kanga B."/>
            <person name="Kashin S."/>
            <person name="Khazanovich D."/>
            <person name="Kisner P."/>
            <person name="Lance K."/>
            <person name="Lara M."/>
            <person name="Lee W."/>
            <person name="Lennon N."/>
            <person name="Letendre F."/>
            <person name="LeVine R."/>
            <person name="Lipovsky A."/>
            <person name="Liu X."/>
            <person name="Liu J."/>
            <person name="Liu S."/>
            <person name="Lokyitsang T."/>
            <person name="Lokyitsang Y."/>
            <person name="Lubonja R."/>
            <person name="Lui A."/>
            <person name="MacDonald P."/>
            <person name="Magnisalis V."/>
            <person name="Maru K."/>
            <person name="Matthews C."/>
            <person name="McCusker W."/>
            <person name="McDonough S."/>
            <person name="Mehta T."/>
            <person name="Meldrim J."/>
            <person name="Meneus L."/>
            <person name="Mihai O."/>
            <person name="Mihalev A."/>
            <person name="Mihova T."/>
            <person name="Mittelman R."/>
            <person name="Mlenga V."/>
            <person name="Montmayeur A."/>
            <person name="Mulrain L."/>
            <person name="Navidi A."/>
            <person name="Naylor J."/>
            <person name="Negash T."/>
            <person name="Nguyen T."/>
            <person name="Nguyen N."/>
            <person name="Nicol R."/>
            <person name="Norbu C."/>
            <person name="Norbu N."/>
            <person name="Novod N."/>
            <person name="O'Neill B."/>
            <person name="Osman S."/>
            <person name="Markiewicz E."/>
            <person name="Oyono O.L."/>
            <person name="Patti C."/>
            <person name="Phunkhang P."/>
            <person name="Pierre F."/>
            <person name="Priest M."/>
            <person name="Raghuraman S."/>
            <person name="Rege F."/>
            <person name="Reyes R."/>
            <person name="Rise C."/>
            <person name="Rogov P."/>
            <person name="Ross K."/>
            <person name="Ryan E."/>
            <person name="Settipalli S."/>
            <person name="Shea T."/>
            <person name="Sherpa N."/>
            <person name="Shi L."/>
            <person name="Shih D."/>
            <person name="Sparrow T."/>
            <person name="Spaulding J."/>
            <person name="Stalker J."/>
            <person name="Stange-Thomann N."/>
            <person name="Stavropoulos S."/>
            <person name="Stone C."/>
            <person name="Strader C."/>
            <person name="Tesfaye S."/>
            <person name="Thomson T."/>
            <person name="Thoulutsang Y."/>
            <person name="Thoulutsang D."/>
            <person name="Topham K."/>
            <person name="Topping I."/>
            <person name="Tsamla T."/>
            <person name="Vassiliev H."/>
            <person name="Vo A."/>
            <person name="Wangchuk T."/>
            <person name="Wangdi T."/>
            <person name="Weiand M."/>
            <person name="Wilkinson J."/>
            <person name="Wilson A."/>
            <person name="Yadav S."/>
            <person name="Young G."/>
            <person name="Yu Q."/>
            <person name="Zembek L."/>
            <person name="Zhong D."/>
            <person name="Zimmer A."/>
            <person name="Zwirko Z."/>
            <person name="Jaffe D.B."/>
            <person name="Alvarez P."/>
            <person name="Brockman W."/>
            <person name="Butler J."/>
            <person name="Chin C."/>
            <person name="Gnerre S."/>
            <person name="Grabherr M."/>
            <person name="Kleber M."/>
            <person name="Mauceli E."/>
            <person name="MacCallum I."/>
        </authorList>
    </citation>
    <scope>NUCLEOTIDE SEQUENCE [LARGE SCALE GENOMIC DNA]</scope>
    <source>
        <strain evidence="15">Tucson 14024-0371.13</strain>
    </source>
</reference>
<gene>
    <name evidence="14" type="primary">Dana\GF17060</name>
    <name evidence="14" type="synonym">dana_GLEANR_18328</name>
    <name evidence="14" type="ORF">GF17060</name>
</gene>
<keyword evidence="6 11" id="KW-1133">Transmembrane helix</keyword>
<dbReference type="eggNOG" id="KOG1221">
    <property type="taxonomic scope" value="Eukaryota"/>
</dbReference>
<dbReference type="GO" id="GO:0035336">
    <property type="term" value="P:long-chain fatty-acyl-CoA metabolic process"/>
    <property type="evidence" value="ECO:0007669"/>
    <property type="project" value="TreeGrafter"/>
</dbReference>
<evidence type="ECO:0000256" key="4">
    <source>
        <dbReference type="ARBA" id="ARBA00022692"/>
    </source>
</evidence>
<dbReference type="GO" id="GO:0102965">
    <property type="term" value="F:alcohol-forming long-chain fatty acyl-CoA reductase activity"/>
    <property type="evidence" value="ECO:0007669"/>
    <property type="project" value="UniProtKB-EC"/>
</dbReference>
<organism evidence="14 15">
    <name type="scientific">Drosophila ananassae</name>
    <name type="common">Fruit fly</name>
    <dbReference type="NCBI Taxonomy" id="7217"/>
    <lineage>
        <taxon>Eukaryota</taxon>
        <taxon>Metazoa</taxon>
        <taxon>Ecdysozoa</taxon>
        <taxon>Arthropoda</taxon>
        <taxon>Hexapoda</taxon>
        <taxon>Insecta</taxon>
        <taxon>Pterygota</taxon>
        <taxon>Neoptera</taxon>
        <taxon>Endopterygota</taxon>
        <taxon>Diptera</taxon>
        <taxon>Brachycera</taxon>
        <taxon>Muscomorpha</taxon>
        <taxon>Ephydroidea</taxon>
        <taxon>Drosophilidae</taxon>
        <taxon>Drosophila</taxon>
        <taxon>Sophophora</taxon>
    </lineage>
</organism>
<dbReference type="PANTHER" id="PTHR11011:SF60">
    <property type="entry name" value="FATTY ACYL-COA REDUCTASE-RELATED"/>
    <property type="match status" value="1"/>
</dbReference>
<evidence type="ECO:0000256" key="7">
    <source>
        <dbReference type="ARBA" id="ARBA00023002"/>
    </source>
</evidence>
<dbReference type="CDD" id="cd09071">
    <property type="entry name" value="FAR_C"/>
    <property type="match status" value="1"/>
</dbReference>
<dbReference type="HOGENOM" id="CLU_024661_0_2_1"/>
<dbReference type="AlphaFoldDB" id="B3M2L3"/>
<evidence type="ECO:0000256" key="1">
    <source>
        <dbReference type="ARBA" id="ARBA00004141"/>
    </source>
</evidence>
<evidence type="ECO:0000313" key="15">
    <source>
        <dbReference type="Proteomes" id="UP000007801"/>
    </source>
</evidence>
<dbReference type="FunFam" id="3.40.50.720:FF:000143">
    <property type="entry name" value="Fatty acyl-CoA reductase"/>
    <property type="match status" value="1"/>
</dbReference>
<dbReference type="KEGG" id="dan:6499849"/>
<evidence type="ECO:0000259" key="13">
    <source>
        <dbReference type="Pfam" id="PF07993"/>
    </source>
</evidence>
<feature type="transmembrane region" description="Helical" evidence="11">
    <location>
        <begin position="327"/>
        <end position="348"/>
    </location>
</feature>
<evidence type="ECO:0000256" key="9">
    <source>
        <dbReference type="ARBA" id="ARBA00023136"/>
    </source>
</evidence>
<dbReference type="GO" id="GO:0080019">
    <property type="term" value="F:alcohol-forming very long-chain fatty acyl-CoA reductase activity"/>
    <property type="evidence" value="ECO:0007669"/>
    <property type="project" value="InterPro"/>
</dbReference>
<dbReference type="GeneID" id="6499849"/>
<keyword evidence="15" id="KW-1185">Reference proteome</keyword>
<evidence type="ECO:0000256" key="8">
    <source>
        <dbReference type="ARBA" id="ARBA00023098"/>
    </source>
</evidence>
<feature type="transmembrane region" description="Helical" evidence="11">
    <location>
        <begin position="249"/>
        <end position="267"/>
    </location>
</feature>
<evidence type="ECO:0000256" key="10">
    <source>
        <dbReference type="ARBA" id="ARBA00052530"/>
    </source>
</evidence>
<dbReference type="InterPro" id="IPR033640">
    <property type="entry name" value="FAR_C"/>
</dbReference>